<keyword evidence="2" id="KW-0812">Transmembrane</keyword>
<reference evidence="3 4" key="1">
    <citation type="submission" date="2024-05" db="EMBL/GenBank/DDBJ databases">
        <title>A draft genome resource for the thread blight pathogen Marasmius tenuissimus strain MS-2.</title>
        <authorList>
            <person name="Yulfo-Soto G.E."/>
            <person name="Baruah I.K."/>
            <person name="Amoako-Attah I."/>
            <person name="Bukari Y."/>
            <person name="Meinhardt L.W."/>
            <person name="Bailey B.A."/>
            <person name="Cohen S.P."/>
        </authorList>
    </citation>
    <scope>NUCLEOTIDE SEQUENCE [LARGE SCALE GENOMIC DNA]</scope>
    <source>
        <strain evidence="3 4">MS-2</strain>
    </source>
</reference>
<comment type="caution">
    <text evidence="3">The sequence shown here is derived from an EMBL/GenBank/DDBJ whole genome shotgun (WGS) entry which is preliminary data.</text>
</comment>
<keyword evidence="4" id="KW-1185">Reference proteome</keyword>
<protein>
    <submittedName>
        <fullName evidence="3">Uncharacterized protein</fullName>
    </submittedName>
</protein>
<evidence type="ECO:0000256" key="1">
    <source>
        <dbReference type="SAM" id="MobiDB-lite"/>
    </source>
</evidence>
<dbReference type="Proteomes" id="UP001437256">
    <property type="component" value="Unassembled WGS sequence"/>
</dbReference>
<accession>A0ABR2ZVN8</accession>
<proteinExistence type="predicted"/>
<name>A0ABR2ZVN8_9AGAR</name>
<evidence type="ECO:0000313" key="3">
    <source>
        <dbReference type="EMBL" id="KAL0065651.1"/>
    </source>
</evidence>
<dbReference type="EMBL" id="JBBXMP010000044">
    <property type="protein sequence ID" value="KAL0065651.1"/>
    <property type="molecule type" value="Genomic_DNA"/>
</dbReference>
<keyword evidence="2" id="KW-1133">Transmembrane helix</keyword>
<keyword evidence="2" id="KW-0472">Membrane</keyword>
<feature type="compositionally biased region" description="Low complexity" evidence="1">
    <location>
        <begin position="33"/>
        <end position="45"/>
    </location>
</feature>
<feature type="region of interest" description="Disordered" evidence="1">
    <location>
        <begin position="1"/>
        <end position="45"/>
    </location>
</feature>
<feature type="transmembrane region" description="Helical" evidence="2">
    <location>
        <begin position="59"/>
        <end position="78"/>
    </location>
</feature>
<sequence>MASTNPEIRNRRQHRRHPYPAQQRFPPPEAEENNPGPAAPPQQNQVDGVVEARIGHREFIFIALLLLLRLFVAFILHANTIRALTENSDSS</sequence>
<evidence type="ECO:0000256" key="2">
    <source>
        <dbReference type="SAM" id="Phobius"/>
    </source>
</evidence>
<organism evidence="3 4">
    <name type="scientific">Marasmius tenuissimus</name>
    <dbReference type="NCBI Taxonomy" id="585030"/>
    <lineage>
        <taxon>Eukaryota</taxon>
        <taxon>Fungi</taxon>
        <taxon>Dikarya</taxon>
        <taxon>Basidiomycota</taxon>
        <taxon>Agaricomycotina</taxon>
        <taxon>Agaricomycetes</taxon>
        <taxon>Agaricomycetidae</taxon>
        <taxon>Agaricales</taxon>
        <taxon>Marasmiineae</taxon>
        <taxon>Marasmiaceae</taxon>
        <taxon>Marasmius</taxon>
    </lineage>
</organism>
<gene>
    <name evidence="3" type="ORF">AAF712_007292</name>
</gene>
<evidence type="ECO:0000313" key="4">
    <source>
        <dbReference type="Proteomes" id="UP001437256"/>
    </source>
</evidence>